<gene>
    <name evidence="10" type="ORF">Megvenef_01534</name>
</gene>
<dbReference type="Proteomes" id="UP001291687">
    <property type="component" value="Unassembled WGS sequence"/>
</dbReference>
<reference evidence="10 11" key="1">
    <citation type="submission" date="2023-03" db="EMBL/GenBank/DDBJ databases">
        <title>Host association and intracellularity evolved multiple times independently in the Rickettsiales.</title>
        <authorList>
            <person name="Castelli M."/>
            <person name="Nardi T."/>
            <person name="Gammuto L."/>
            <person name="Bellinzona G."/>
            <person name="Sabaneyeva E."/>
            <person name="Potekhin A."/>
            <person name="Serra V."/>
            <person name="Petroni G."/>
            <person name="Sassera D."/>
        </authorList>
    </citation>
    <scope>NUCLEOTIDE SEQUENCE [LARGE SCALE GENOMIC DNA]</scope>
    <source>
        <strain evidence="10 11">Sr 2-6</strain>
    </source>
</reference>
<dbReference type="Pfam" id="PF00717">
    <property type="entry name" value="Peptidase_S24"/>
    <property type="match status" value="1"/>
</dbReference>
<organism evidence="10 11">
    <name type="scientific">Candidatus Megaera venefica</name>
    <dbReference type="NCBI Taxonomy" id="2055910"/>
    <lineage>
        <taxon>Bacteria</taxon>
        <taxon>Pseudomonadati</taxon>
        <taxon>Pseudomonadota</taxon>
        <taxon>Alphaproteobacteria</taxon>
        <taxon>Rickettsiales</taxon>
        <taxon>Rickettsiaceae</taxon>
        <taxon>Candidatus Megaera</taxon>
    </lineage>
</organism>
<dbReference type="SUPFAM" id="SSF51306">
    <property type="entry name" value="LexA/Signal peptidase"/>
    <property type="match status" value="1"/>
</dbReference>
<evidence type="ECO:0000256" key="3">
    <source>
        <dbReference type="ARBA" id="ARBA00022801"/>
    </source>
</evidence>
<dbReference type="CDD" id="cd06529">
    <property type="entry name" value="S24_LexA-like"/>
    <property type="match status" value="1"/>
</dbReference>
<evidence type="ECO:0000313" key="10">
    <source>
        <dbReference type="EMBL" id="MEA0971554.1"/>
    </source>
</evidence>
<dbReference type="InterPro" id="IPR006197">
    <property type="entry name" value="Peptidase_S24_LexA"/>
</dbReference>
<dbReference type="PANTHER" id="PTHR33516:SF2">
    <property type="entry name" value="LEXA REPRESSOR-RELATED"/>
    <property type="match status" value="1"/>
</dbReference>
<evidence type="ECO:0000259" key="9">
    <source>
        <dbReference type="Pfam" id="PF00717"/>
    </source>
</evidence>
<proteinExistence type="inferred from homology"/>
<dbReference type="EMBL" id="JARJFB010000170">
    <property type="protein sequence ID" value="MEA0971554.1"/>
    <property type="molecule type" value="Genomic_DNA"/>
</dbReference>
<dbReference type="InterPro" id="IPR036286">
    <property type="entry name" value="LexA/Signal_pep-like_sf"/>
</dbReference>
<evidence type="ECO:0000256" key="6">
    <source>
        <dbReference type="ARBA" id="ARBA00023236"/>
    </source>
</evidence>
<feature type="domain" description="Peptidase S24/S26A/S26B/S26C" evidence="9">
    <location>
        <begin position="48"/>
        <end position="164"/>
    </location>
</feature>
<dbReference type="InterPro" id="IPR015927">
    <property type="entry name" value="Peptidase_S24_S26A/B/C"/>
</dbReference>
<sequence>MNHGGKRIGAGRPKGQGRYGTSTKAVRVPDYLVEDIKDYSLNGGYKVPFFSSMVEAGSPSIAEDHVEEMLDMNSLLIKNPHTTFCVKVTGLSMIDAGIYEGDKLLVDSSITPVEGKIVVAALDGMLTVKRLGYIDKKPYLLPENPNFDPIPILENSEVHIWGVVTNILRSL</sequence>
<dbReference type="InterPro" id="IPR050077">
    <property type="entry name" value="LexA_repressor"/>
</dbReference>
<name>A0ABU5NEF5_9RICK</name>
<feature type="region of interest" description="Disordered" evidence="8">
    <location>
        <begin position="1"/>
        <end position="21"/>
    </location>
</feature>
<keyword evidence="11" id="KW-1185">Reference proteome</keyword>
<evidence type="ECO:0000256" key="7">
    <source>
        <dbReference type="RuleBase" id="RU003991"/>
    </source>
</evidence>
<evidence type="ECO:0000256" key="1">
    <source>
        <dbReference type="ARBA" id="ARBA00007484"/>
    </source>
</evidence>
<protein>
    <submittedName>
        <fullName evidence="10">S24/S26 superfamily peptidase</fullName>
    </submittedName>
</protein>
<keyword evidence="3 7" id="KW-0378">Hydrolase</keyword>
<dbReference type="NCBIfam" id="NF007621">
    <property type="entry name" value="PRK10276.1"/>
    <property type="match status" value="1"/>
</dbReference>
<comment type="similarity">
    <text evidence="1 7">Belongs to the peptidase S24 family.</text>
</comment>
<evidence type="ECO:0000313" key="11">
    <source>
        <dbReference type="Proteomes" id="UP001291687"/>
    </source>
</evidence>
<evidence type="ECO:0000256" key="2">
    <source>
        <dbReference type="ARBA" id="ARBA00022763"/>
    </source>
</evidence>
<evidence type="ECO:0000256" key="8">
    <source>
        <dbReference type="SAM" id="MobiDB-lite"/>
    </source>
</evidence>
<keyword evidence="4 7" id="KW-0068">Autocatalytic cleavage</keyword>
<evidence type="ECO:0000256" key="4">
    <source>
        <dbReference type="ARBA" id="ARBA00022813"/>
    </source>
</evidence>
<keyword evidence="6" id="KW-0742">SOS response</keyword>
<dbReference type="PANTHER" id="PTHR33516">
    <property type="entry name" value="LEXA REPRESSOR"/>
    <property type="match status" value="1"/>
</dbReference>
<dbReference type="InterPro" id="IPR039418">
    <property type="entry name" value="LexA-like"/>
</dbReference>
<accession>A0ABU5NEF5</accession>
<keyword evidence="2" id="KW-0227">DNA damage</keyword>
<dbReference type="Gene3D" id="2.10.109.10">
    <property type="entry name" value="Umud Fragment, subunit A"/>
    <property type="match status" value="1"/>
</dbReference>
<comment type="caution">
    <text evidence="10">The sequence shown here is derived from an EMBL/GenBank/DDBJ whole genome shotgun (WGS) entry which is preliminary data.</text>
</comment>
<keyword evidence="5" id="KW-0234">DNA repair</keyword>
<dbReference type="RefSeq" id="WP_322777461.1">
    <property type="nucleotide sequence ID" value="NZ_JARJFB010000170.1"/>
</dbReference>
<dbReference type="PRINTS" id="PR00726">
    <property type="entry name" value="LEXASERPTASE"/>
</dbReference>
<evidence type="ECO:0000256" key="5">
    <source>
        <dbReference type="ARBA" id="ARBA00023204"/>
    </source>
</evidence>